<dbReference type="EMBL" id="OY731406">
    <property type="protein sequence ID" value="CAJ1973428.1"/>
    <property type="molecule type" value="Genomic_DNA"/>
</dbReference>
<dbReference type="Gramene" id="rna-AYBTSS11_LOCUS25489">
    <property type="protein sequence ID" value="CAJ1973428.1"/>
    <property type="gene ID" value="gene-AYBTSS11_LOCUS25489"/>
</dbReference>
<evidence type="ECO:0000313" key="1">
    <source>
        <dbReference type="EMBL" id="CAJ1973428.1"/>
    </source>
</evidence>
<proteinExistence type="predicted"/>
<name>A0AA86T2Y1_9FABA</name>
<reference evidence="1" key="1">
    <citation type="submission" date="2023-10" db="EMBL/GenBank/DDBJ databases">
        <authorList>
            <person name="Domelevo Entfellner J.-B."/>
        </authorList>
    </citation>
    <scope>NUCLEOTIDE SEQUENCE</scope>
</reference>
<keyword evidence="2" id="KW-1185">Reference proteome</keyword>
<sequence length="93" mass="10925">MLETFMFIVAEMEGVQEGLYSKLKVEVYSYELLFWKWSGKSAAKDVDGTDNGVEKHHFSIVPWLKEKQKNGCGWRVRCKLRLEWFSTVLKVPH</sequence>
<protein>
    <submittedName>
        <fullName evidence="1">Uncharacterized protein</fullName>
    </submittedName>
</protein>
<dbReference type="AlphaFoldDB" id="A0AA86T2Y1"/>
<accession>A0AA86T2Y1</accession>
<organism evidence="1 2">
    <name type="scientific">Sphenostylis stenocarpa</name>
    <dbReference type="NCBI Taxonomy" id="92480"/>
    <lineage>
        <taxon>Eukaryota</taxon>
        <taxon>Viridiplantae</taxon>
        <taxon>Streptophyta</taxon>
        <taxon>Embryophyta</taxon>
        <taxon>Tracheophyta</taxon>
        <taxon>Spermatophyta</taxon>
        <taxon>Magnoliopsida</taxon>
        <taxon>eudicotyledons</taxon>
        <taxon>Gunneridae</taxon>
        <taxon>Pentapetalae</taxon>
        <taxon>rosids</taxon>
        <taxon>fabids</taxon>
        <taxon>Fabales</taxon>
        <taxon>Fabaceae</taxon>
        <taxon>Papilionoideae</taxon>
        <taxon>50 kb inversion clade</taxon>
        <taxon>NPAAA clade</taxon>
        <taxon>indigoferoid/millettioid clade</taxon>
        <taxon>Phaseoleae</taxon>
        <taxon>Sphenostylis</taxon>
    </lineage>
</organism>
<gene>
    <name evidence="1" type="ORF">AYBTSS11_LOCUS25489</name>
</gene>
<evidence type="ECO:0000313" key="2">
    <source>
        <dbReference type="Proteomes" id="UP001189624"/>
    </source>
</evidence>
<dbReference type="Proteomes" id="UP001189624">
    <property type="component" value="Chromosome 9"/>
</dbReference>